<keyword evidence="3" id="KW-0949">S-adenosyl-L-methionine</keyword>
<accession>A0A4R2PWM5</accession>
<dbReference type="AlphaFoldDB" id="A0A4R2PWM5"/>
<dbReference type="Pfam" id="PF13649">
    <property type="entry name" value="Methyltransf_25"/>
    <property type="match status" value="1"/>
</dbReference>
<dbReference type="GO" id="GO:0032259">
    <property type="term" value="P:methylation"/>
    <property type="evidence" value="ECO:0007669"/>
    <property type="project" value="UniProtKB-KW"/>
</dbReference>
<evidence type="ECO:0000313" key="5">
    <source>
        <dbReference type="EMBL" id="TCP40552.1"/>
    </source>
</evidence>
<evidence type="ECO:0000256" key="1">
    <source>
        <dbReference type="ARBA" id="ARBA00022603"/>
    </source>
</evidence>
<evidence type="ECO:0000256" key="2">
    <source>
        <dbReference type="ARBA" id="ARBA00022679"/>
    </source>
</evidence>
<dbReference type="PANTHER" id="PTHR43464:SF19">
    <property type="entry name" value="UBIQUINONE BIOSYNTHESIS O-METHYLTRANSFERASE, MITOCHONDRIAL"/>
    <property type="match status" value="1"/>
</dbReference>
<dbReference type="Proteomes" id="UP000294835">
    <property type="component" value="Unassembled WGS sequence"/>
</dbReference>
<dbReference type="RefSeq" id="WP_132462644.1">
    <property type="nucleotide sequence ID" value="NZ_SLXP01000007.1"/>
</dbReference>
<dbReference type="SUPFAM" id="SSF53335">
    <property type="entry name" value="S-adenosyl-L-methionine-dependent methyltransferases"/>
    <property type="match status" value="1"/>
</dbReference>
<comment type="caution">
    <text evidence="5">The sequence shown here is derived from an EMBL/GenBank/DDBJ whole genome shotgun (WGS) entry which is preliminary data.</text>
</comment>
<dbReference type="GO" id="GO:0008168">
    <property type="term" value="F:methyltransferase activity"/>
    <property type="evidence" value="ECO:0007669"/>
    <property type="project" value="UniProtKB-KW"/>
</dbReference>
<evidence type="ECO:0000256" key="3">
    <source>
        <dbReference type="ARBA" id="ARBA00022691"/>
    </source>
</evidence>
<evidence type="ECO:0000313" key="6">
    <source>
        <dbReference type="Proteomes" id="UP000294835"/>
    </source>
</evidence>
<evidence type="ECO:0000259" key="4">
    <source>
        <dbReference type="Pfam" id="PF13649"/>
    </source>
</evidence>
<dbReference type="InterPro" id="IPR041698">
    <property type="entry name" value="Methyltransf_25"/>
</dbReference>
<dbReference type="CDD" id="cd02440">
    <property type="entry name" value="AdoMet_MTases"/>
    <property type="match status" value="1"/>
</dbReference>
<feature type="domain" description="Methyltransferase" evidence="4">
    <location>
        <begin position="46"/>
        <end position="133"/>
    </location>
</feature>
<sequence>MTGPDAETLAVYSARASDYSEIHHGDVAQSVLTAFIGALPPGGAALDLGCGPGWGAAAMRDAGLSVTAMDACPEMARVARDRYGLTVQVGSFDDLDFRAAFDGVWASFCLLHAPRAALPRHLSAIHCALRPGGRVMVAMKLGTGEARDSIGRLYTYVTRDELRGLLGAAGFAPEAEVTEPSVGFDGTPCDVIFLTARRD</sequence>
<keyword evidence="2 5" id="KW-0808">Transferase</keyword>
<name>A0A4R2PWM5_9RHOB</name>
<keyword evidence="6" id="KW-1185">Reference proteome</keyword>
<gene>
    <name evidence="5" type="ORF">EV662_107163</name>
</gene>
<reference evidence="5 6" key="1">
    <citation type="submission" date="2019-03" db="EMBL/GenBank/DDBJ databases">
        <title>Genomic Encyclopedia of Type Strains, Phase IV (KMG-IV): sequencing the most valuable type-strain genomes for metagenomic binning, comparative biology and taxonomic classification.</title>
        <authorList>
            <person name="Goeker M."/>
        </authorList>
    </citation>
    <scope>NUCLEOTIDE SEQUENCE [LARGE SCALE GENOMIC DNA]</scope>
    <source>
        <strain evidence="5 6">DSM 18063</strain>
    </source>
</reference>
<keyword evidence="1 5" id="KW-0489">Methyltransferase</keyword>
<dbReference type="OrthoDB" id="9804312at2"/>
<protein>
    <submittedName>
        <fullName evidence="5">Methyltransferase family protein</fullName>
    </submittedName>
</protein>
<dbReference type="EMBL" id="SLXP01000007">
    <property type="protein sequence ID" value="TCP40552.1"/>
    <property type="molecule type" value="Genomic_DNA"/>
</dbReference>
<dbReference type="InterPro" id="IPR029063">
    <property type="entry name" value="SAM-dependent_MTases_sf"/>
</dbReference>
<dbReference type="Gene3D" id="3.40.50.150">
    <property type="entry name" value="Vaccinia Virus protein VP39"/>
    <property type="match status" value="1"/>
</dbReference>
<proteinExistence type="predicted"/>
<dbReference type="PANTHER" id="PTHR43464">
    <property type="entry name" value="METHYLTRANSFERASE"/>
    <property type="match status" value="1"/>
</dbReference>
<organism evidence="5 6">
    <name type="scientific">Rhodovulum marinum</name>
    <dbReference type="NCBI Taxonomy" id="320662"/>
    <lineage>
        <taxon>Bacteria</taxon>
        <taxon>Pseudomonadati</taxon>
        <taxon>Pseudomonadota</taxon>
        <taxon>Alphaproteobacteria</taxon>
        <taxon>Rhodobacterales</taxon>
        <taxon>Paracoccaceae</taxon>
        <taxon>Rhodovulum</taxon>
    </lineage>
</organism>